<sequence length="343" mass="35649">MSLSQPLHLPALLRRLCATIGAATVVTAVTAVCTLTLPAAHAQSDKPIRILVGYPAGGTADLAARLVGDKLREELKQTVVIENKPGAGGRLVMDYAKSQAGDGNTIVLANSAVMTIAPLVYRKLNYDVARDFTPVAQVANFQLALATGPGTPAKSFKDYVAWLKTNSVDSTHAAYASPALGSIPHFFGLMIGKQVGVSMLHVPFNGSAPLMTALIGGQVPASVDTLADLTEMHRAGKIHVLATSGTRRSAALPDVPTFTELGYKDIEGVGRYGFIAPAGTSRATIDRLNAAVAHAIASPDLQQKFLKLGLEPQSGSADAFAAVLAGDATRWGPVVKASGYVGD</sequence>
<dbReference type="HOGENOM" id="CLU_045683_0_3_4"/>
<dbReference type="eggNOG" id="COG3181">
    <property type="taxonomic scope" value="Bacteria"/>
</dbReference>
<dbReference type="PIRSF" id="PIRSF017082">
    <property type="entry name" value="YflP"/>
    <property type="match status" value="1"/>
</dbReference>
<comment type="similarity">
    <text evidence="1">Belongs to the UPF0065 (bug) family.</text>
</comment>
<dbReference type="Pfam" id="PF03401">
    <property type="entry name" value="TctC"/>
    <property type="match status" value="1"/>
</dbReference>
<dbReference type="Gene3D" id="3.40.190.10">
    <property type="entry name" value="Periplasmic binding protein-like II"/>
    <property type="match status" value="1"/>
</dbReference>
<dbReference type="CDD" id="cd13579">
    <property type="entry name" value="PBP2_Bug_NagM"/>
    <property type="match status" value="1"/>
</dbReference>
<keyword evidence="3" id="KW-1185">Reference proteome</keyword>
<dbReference type="InterPro" id="IPR042100">
    <property type="entry name" value="Bug_dom1"/>
</dbReference>
<dbReference type="STRING" id="266264.Rmet_1801"/>
<reference evidence="3" key="1">
    <citation type="journal article" date="2010" name="PLoS ONE">
        <title>The complete genome sequence of Cupriavidus metallidurans strain CH34, a master survivalist in harsh and anthropogenic environments.</title>
        <authorList>
            <person name="Janssen P.J."/>
            <person name="Van Houdt R."/>
            <person name="Moors H."/>
            <person name="Monsieurs P."/>
            <person name="Morin N."/>
            <person name="Michaux A."/>
            <person name="Benotmane M.A."/>
            <person name="Leys N."/>
            <person name="Vallaeys T."/>
            <person name="Lapidus A."/>
            <person name="Monchy S."/>
            <person name="Medigue C."/>
            <person name="Taghavi S."/>
            <person name="McCorkle S."/>
            <person name="Dunn J."/>
            <person name="van der Lelie D."/>
            <person name="Mergeay M."/>
        </authorList>
    </citation>
    <scope>NUCLEOTIDE SEQUENCE [LARGE SCALE GENOMIC DNA]</scope>
    <source>
        <strain evidence="3">ATCC 43123 / DSM 2839 / NBRC 102507 / CH34</strain>
    </source>
</reference>
<evidence type="ECO:0000313" key="3">
    <source>
        <dbReference type="Proteomes" id="UP000002429"/>
    </source>
</evidence>
<evidence type="ECO:0000313" key="2">
    <source>
        <dbReference type="EMBL" id="ABF08680.1"/>
    </source>
</evidence>
<keyword evidence="2" id="KW-0675">Receptor</keyword>
<dbReference type="InterPro" id="IPR005064">
    <property type="entry name" value="BUG"/>
</dbReference>
<dbReference type="PANTHER" id="PTHR42928:SF5">
    <property type="entry name" value="BLR1237 PROTEIN"/>
    <property type="match status" value="1"/>
</dbReference>
<protein>
    <submittedName>
        <fullName evidence="2">Extra-cytoplasmic Solute Receptor</fullName>
    </submittedName>
</protein>
<accession>Q1LME6</accession>
<dbReference type="KEGG" id="rme:Rmet_1801"/>
<dbReference type="Gene3D" id="3.40.190.150">
    <property type="entry name" value="Bordetella uptake gene, domain 1"/>
    <property type="match status" value="1"/>
</dbReference>
<evidence type="ECO:0000256" key="1">
    <source>
        <dbReference type="ARBA" id="ARBA00006987"/>
    </source>
</evidence>
<dbReference type="Proteomes" id="UP000002429">
    <property type="component" value="Chromosome"/>
</dbReference>
<gene>
    <name evidence="2" type="primary">bug</name>
    <name evidence="2" type="ordered locus">Rmet_1801</name>
</gene>
<dbReference type="AlphaFoldDB" id="Q1LME6"/>
<organism evidence="2 3">
    <name type="scientific">Cupriavidus metallidurans (strain ATCC 43123 / DSM 2839 / NBRC 102507 / CH34)</name>
    <name type="common">Ralstonia metallidurans</name>
    <dbReference type="NCBI Taxonomy" id="266264"/>
    <lineage>
        <taxon>Bacteria</taxon>
        <taxon>Pseudomonadati</taxon>
        <taxon>Pseudomonadota</taxon>
        <taxon>Betaproteobacteria</taxon>
        <taxon>Burkholderiales</taxon>
        <taxon>Burkholderiaceae</taxon>
        <taxon>Cupriavidus</taxon>
    </lineage>
</organism>
<dbReference type="SUPFAM" id="SSF53850">
    <property type="entry name" value="Periplasmic binding protein-like II"/>
    <property type="match status" value="1"/>
</dbReference>
<dbReference type="PANTHER" id="PTHR42928">
    <property type="entry name" value="TRICARBOXYLATE-BINDING PROTEIN"/>
    <property type="match status" value="1"/>
</dbReference>
<proteinExistence type="inferred from homology"/>
<name>Q1LME6_CUPMC</name>
<dbReference type="EMBL" id="CP000352">
    <property type="protein sequence ID" value="ABF08680.1"/>
    <property type="molecule type" value="Genomic_DNA"/>
</dbReference>